<dbReference type="GO" id="GO:0042601">
    <property type="term" value="C:endospore-forming forespore"/>
    <property type="evidence" value="ECO:0007669"/>
    <property type="project" value="TreeGrafter"/>
</dbReference>
<gene>
    <name evidence="2" type="primary">cotS1</name>
    <name evidence="2" type="ORF">NCTC503_01627</name>
</gene>
<dbReference type="InterPro" id="IPR047175">
    <property type="entry name" value="CotS-like"/>
</dbReference>
<dbReference type="Gene3D" id="3.90.1200.10">
    <property type="match status" value="1"/>
</dbReference>
<dbReference type="InterPro" id="IPR014255">
    <property type="entry name" value="Spore_coat_CotS"/>
</dbReference>
<dbReference type="Gene3D" id="3.30.200.20">
    <property type="entry name" value="Phosphorylase Kinase, domain 1"/>
    <property type="match status" value="1"/>
</dbReference>
<dbReference type="RefSeq" id="WP_138210259.1">
    <property type="nucleotide sequence ID" value="NZ_CBCRUQ010000005.1"/>
</dbReference>
<keyword evidence="3" id="KW-1185">Reference proteome</keyword>
<protein>
    <submittedName>
        <fullName evidence="2">Protein CotS1</fullName>
    </submittedName>
</protein>
<dbReference type="PANTHER" id="PTHR39179">
    <property type="entry name" value="SPORE COAT PROTEIN I"/>
    <property type="match status" value="1"/>
</dbReference>
<evidence type="ECO:0000313" key="2">
    <source>
        <dbReference type="EMBL" id="VTQ90555.1"/>
    </source>
</evidence>
<dbReference type="Pfam" id="PF01636">
    <property type="entry name" value="APH"/>
    <property type="match status" value="1"/>
</dbReference>
<dbReference type="Proteomes" id="UP000308489">
    <property type="component" value="Chromosome 1"/>
</dbReference>
<feature type="domain" description="Aminoglycoside phosphotransferase" evidence="1">
    <location>
        <begin position="48"/>
        <end position="270"/>
    </location>
</feature>
<dbReference type="SUPFAM" id="SSF56112">
    <property type="entry name" value="Protein kinase-like (PK-like)"/>
    <property type="match status" value="1"/>
</dbReference>
<reference evidence="2 3" key="1">
    <citation type="submission" date="2019-05" db="EMBL/GenBank/DDBJ databases">
        <authorList>
            <consortium name="Pathogen Informatics"/>
        </authorList>
    </citation>
    <scope>NUCLEOTIDE SEQUENCE [LARGE SCALE GENOMIC DNA]</scope>
    <source>
        <strain evidence="2 3">NCTC503</strain>
    </source>
</reference>
<dbReference type="KEGG" id="hhw:NCTC503_01627"/>
<evidence type="ECO:0000313" key="3">
    <source>
        <dbReference type="Proteomes" id="UP000308489"/>
    </source>
</evidence>
<accession>A0A4U9RFB7</accession>
<proteinExistence type="predicted"/>
<dbReference type="InterPro" id="IPR011009">
    <property type="entry name" value="Kinase-like_dom_sf"/>
</dbReference>
<evidence type="ECO:0000259" key="1">
    <source>
        <dbReference type="Pfam" id="PF01636"/>
    </source>
</evidence>
<dbReference type="OrthoDB" id="9771902at2"/>
<dbReference type="EMBL" id="LR590481">
    <property type="protein sequence ID" value="VTQ90555.1"/>
    <property type="molecule type" value="Genomic_DNA"/>
</dbReference>
<dbReference type="InterPro" id="IPR002575">
    <property type="entry name" value="Aminoglycoside_PTrfase"/>
</dbReference>
<name>A0A4U9RFB7_HATHI</name>
<dbReference type="PANTHER" id="PTHR39179:SF1">
    <property type="entry name" value="SPORE COAT PROTEIN I"/>
    <property type="match status" value="1"/>
</dbReference>
<dbReference type="AlphaFoldDB" id="A0A4U9RFB7"/>
<dbReference type="NCBIfam" id="TIGR02906">
    <property type="entry name" value="spore_CotS"/>
    <property type="match status" value="1"/>
</dbReference>
<sequence length="357" mass="42235">MPHKASLYTTCSILSPENIGRRILPLYNLEGSTIEDIKFKNTDKQRAVYKVTSDQNTYCLKKVYYNSSRLLFVYSAIEWWYQFNINVPRILPTKNNSRYVNYNDMLFILTPWIEGEKCNYDNNDHINSIMPNLGKMHHVAYDFFPIPNSQIINSCNILYNSLHKHWQNILQYSNLAFNYKDSFSKLYIEHFNTFSKLGEISSSISYGINNLNLTKSLCHGDYVNKNIIFYGNSPEDLWVIDFDKVSLDYVAHDISYALRRILKRDSTKWNTSLAISLLSQYNAKNKLNIDDYRYILAYLSFPQKYWKISRDYYRNIKKCNKKSFYKILKKSVLYGADQLEFSLNLKSYIEDKFGEKI</sequence>
<organism evidence="2 3">
    <name type="scientific">Hathewaya histolytica</name>
    <name type="common">Clostridium histolyticum</name>
    <dbReference type="NCBI Taxonomy" id="1498"/>
    <lineage>
        <taxon>Bacteria</taxon>
        <taxon>Bacillati</taxon>
        <taxon>Bacillota</taxon>
        <taxon>Clostridia</taxon>
        <taxon>Eubacteriales</taxon>
        <taxon>Clostridiaceae</taxon>
        <taxon>Hathewaya</taxon>
    </lineage>
</organism>